<proteinExistence type="predicted"/>
<evidence type="ECO:0000313" key="2">
    <source>
        <dbReference type="EMBL" id="CDW84385.1"/>
    </source>
</evidence>
<reference evidence="2 3" key="1">
    <citation type="submission" date="2014-06" db="EMBL/GenBank/DDBJ databases">
        <authorList>
            <person name="Swart Estienne"/>
        </authorList>
    </citation>
    <scope>NUCLEOTIDE SEQUENCE [LARGE SCALE GENOMIC DNA]</scope>
    <source>
        <strain evidence="2 3">130c</strain>
    </source>
</reference>
<name>A0A078APX8_STYLE</name>
<feature type="compositionally biased region" description="Basic residues" evidence="1">
    <location>
        <begin position="11"/>
        <end position="21"/>
    </location>
</feature>
<feature type="compositionally biased region" description="Polar residues" evidence="1">
    <location>
        <begin position="51"/>
        <end position="72"/>
    </location>
</feature>
<dbReference type="InParanoid" id="A0A078APX8"/>
<feature type="region of interest" description="Disordered" evidence="1">
    <location>
        <begin position="1"/>
        <end position="37"/>
    </location>
</feature>
<feature type="region of interest" description="Disordered" evidence="1">
    <location>
        <begin position="51"/>
        <end position="90"/>
    </location>
</feature>
<sequence length="519" mass="59951">MTEDYSEYRNHNVKKSRHKRGLTMSNTGHSTLSTASSIPSKYQRIIIRNNSKEQNLSSPQKLSHQRSSSVQLSAFKPNNGPNPNDTSQTFLSPHEISKRLHNTSTHSNQYDLNQSFQSHSTGFGASAIRFDNNYELQLMFNKSPGPGTYNLRKMVEDQVSQVKLELINSSPRITENQHSLNSTSQMNPFQNQSVQYLINSSKSKIYTNKRLRNDQSQFEGPGFPKALRFQERIEQSPGPQQYDPTKPQEKHKSLVKMQNEGKISIPSHILNNPLNYVKPLIVNLYYKKQNPDVGAYDVTHPEEIAKKLNDNVKFSYKSVFESKQERKADFLINGDQTLLFDENKKDFYEVEENLKALNKDKLLMPTPAFQQPLKPYIKQDFPQTLQQLLNKDKEQDASQELPQPHYYGSLDDKLARAQYREALTNDKILSKDRFGNQVLPKKPIEELPGPGYYNDNINYELVKPHYGKSPVIQPEHKMKSKVVKEEIRPSPAQYNQEIEPKQVSFHFWGNQGEIQPWIH</sequence>
<feature type="compositionally biased region" description="Polar residues" evidence="1">
    <location>
        <begin position="23"/>
        <end position="37"/>
    </location>
</feature>
<protein>
    <submittedName>
        <fullName evidence="2">Uncharacterized protein</fullName>
    </submittedName>
</protein>
<keyword evidence="3" id="KW-1185">Reference proteome</keyword>
<accession>A0A078APX8</accession>
<organism evidence="2 3">
    <name type="scientific">Stylonychia lemnae</name>
    <name type="common">Ciliate</name>
    <dbReference type="NCBI Taxonomy" id="5949"/>
    <lineage>
        <taxon>Eukaryota</taxon>
        <taxon>Sar</taxon>
        <taxon>Alveolata</taxon>
        <taxon>Ciliophora</taxon>
        <taxon>Intramacronucleata</taxon>
        <taxon>Spirotrichea</taxon>
        <taxon>Stichotrichia</taxon>
        <taxon>Sporadotrichida</taxon>
        <taxon>Oxytrichidae</taxon>
        <taxon>Stylonychinae</taxon>
        <taxon>Stylonychia</taxon>
    </lineage>
</organism>
<feature type="compositionally biased region" description="Basic and acidic residues" evidence="1">
    <location>
        <begin position="1"/>
        <end position="10"/>
    </location>
</feature>
<evidence type="ECO:0000313" key="3">
    <source>
        <dbReference type="Proteomes" id="UP000039865"/>
    </source>
</evidence>
<dbReference type="Pfam" id="PF07004">
    <property type="entry name" value="SHIPPO-rpt"/>
    <property type="match status" value="3"/>
</dbReference>
<dbReference type="AlphaFoldDB" id="A0A078APX8"/>
<dbReference type="EMBL" id="CCKQ01012751">
    <property type="protein sequence ID" value="CDW84385.1"/>
    <property type="molecule type" value="Genomic_DNA"/>
</dbReference>
<evidence type="ECO:0000256" key="1">
    <source>
        <dbReference type="SAM" id="MobiDB-lite"/>
    </source>
</evidence>
<dbReference type="Proteomes" id="UP000039865">
    <property type="component" value="Unassembled WGS sequence"/>
</dbReference>
<gene>
    <name evidence="2" type="primary">Contig8892.g9505</name>
    <name evidence="2" type="ORF">STYLEM_13447</name>
</gene>
<feature type="compositionally biased region" description="Polar residues" evidence="1">
    <location>
        <begin position="79"/>
        <end position="90"/>
    </location>
</feature>
<dbReference type="InterPro" id="IPR010736">
    <property type="entry name" value="SHIPPO-rpt"/>
</dbReference>
<dbReference type="OrthoDB" id="326759at2759"/>